<keyword evidence="1" id="KW-1133">Transmembrane helix</keyword>
<gene>
    <name evidence="2" type="ORF">Agabi119p4_6111</name>
</gene>
<comment type="caution">
    <text evidence="2">The sequence shown here is derived from an EMBL/GenBank/DDBJ whole genome shotgun (WGS) entry which is preliminary data.</text>
</comment>
<accession>A0A8H7F190</accession>
<dbReference type="EMBL" id="JABXXO010000008">
    <property type="protein sequence ID" value="KAF7771800.1"/>
    <property type="molecule type" value="Genomic_DNA"/>
</dbReference>
<sequence>MAGWRGTRPVECLLLVGIQREYAGPPGTRGRRTGGRGRIERIDSISEFEERYYQLIFITTLSTNTTTACAIFMISP</sequence>
<proteinExistence type="predicted"/>
<reference evidence="2 3" key="1">
    <citation type="journal article" name="Sci. Rep.">
        <title>Telomere-to-telomere assembled and centromere annotated genomes of the two main subspecies of the button mushroom Agaricus bisporus reveal especially polymorphic chromosome ends.</title>
        <authorList>
            <person name="Sonnenberg A.S.M."/>
            <person name="Sedaghat-Telgerd N."/>
            <person name="Lavrijssen B."/>
            <person name="Ohm R.A."/>
            <person name="Hendrickx P.M."/>
            <person name="Scholtmeijer K."/>
            <person name="Baars J.J.P."/>
            <person name="van Peer A."/>
        </authorList>
    </citation>
    <scope>NUCLEOTIDE SEQUENCE [LARGE SCALE GENOMIC DNA]</scope>
    <source>
        <strain evidence="2 3">H119_p4</strain>
    </source>
</reference>
<feature type="transmembrane region" description="Helical" evidence="1">
    <location>
        <begin position="52"/>
        <end position="74"/>
    </location>
</feature>
<evidence type="ECO:0000313" key="2">
    <source>
        <dbReference type="EMBL" id="KAF7771800.1"/>
    </source>
</evidence>
<organism evidence="2 3">
    <name type="scientific">Agaricus bisporus var. burnettii</name>
    <dbReference type="NCBI Taxonomy" id="192524"/>
    <lineage>
        <taxon>Eukaryota</taxon>
        <taxon>Fungi</taxon>
        <taxon>Dikarya</taxon>
        <taxon>Basidiomycota</taxon>
        <taxon>Agaricomycotina</taxon>
        <taxon>Agaricomycetes</taxon>
        <taxon>Agaricomycetidae</taxon>
        <taxon>Agaricales</taxon>
        <taxon>Agaricineae</taxon>
        <taxon>Agaricaceae</taxon>
        <taxon>Agaricus</taxon>
    </lineage>
</organism>
<evidence type="ECO:0000256" key="1">
    <source>
        <dbReference type="SAM" id="Phobius"/>
    </source>
</evidence>
<evidence type="ECO:0000313" key="3">
    <source>
        <dbReference type="Proteomes" id="UP000629468"/>
    </source>
</evidence>
<keyword evidence="1" id="KW-0472">Membrane</keyword>
<name>A0A8H7F190_AGABI</name>
<keyword evidence="1" id="KW-0812">Transmembrane</keyword>
<protein>
    <submittedName>
        <fullName evidence="2">Uncharacterized protein</fullName>
    </submittedName>
</protein>
<dbReference type="Proteomes" id="UP000629468">
    <property type="component" value="Unassembled WGS sequence"/>
</dbReference>
<dbReference type="AlphaFoldDB" id="A0A8H7F190"/>